<sequence length="825" mass="92950">MKETRGDILDSESDPEENSDSDYVPEDSPKRKRGAKTTAKGKTVRKTRTKVDKNVVKRSKRTASKTTKRGTKHTDSDEEDAESKPKRIKLDEGSAGNVASNKISYEDEIEVKPRKIKLDEESASTSQGVKKYNYEDDYEFKSGNVKPETELIGNFSHGYKSMVYKGDMEYKSDRVKLEEDFDINELHCKSEPHHKPNKPDLKARSKANNDKSKISAKKEEQKYEVKGLVNADWDEAEEIAEDLRLPYYIVKNVIRLFNEDNTIPFIARYRKEMTGNMDPEKLREVKEAYETLQNVKKKAATMINAAMKLGKLTKGLEYEILSARTMSELDHIYSSFKASGKGTLAERARELGLETPALTILCGNSTEPIMPARFVCHQRTKGMATPKEVESGMKHIIADCISKDKGIRDLVRKLKNSSFIMLVCTKSKTTAKPNTKKKSPAKATKQSKSKPTTSQAHSTDDESKYQNYFDFRINVKLIRPHQVLAINRGEKHKFLSVKIDVPKSVHAQLYQQIRAELTQIAECASIDVFAANLKNLLLQPPFRGKVVMGIDPGYRNGCKMAVISARGNVLRTDVIYPDFNAPDLPFHQDTAACKLVDCVLKFRCETIALGNGTACRETEEYLSRLIQSGCFKPFDVVYTIVSEQGASIYSCSPEAQKEFPDLDVNLISAVSIARRLQDPMGEFVKIEARHLGVGMYQHDLPDSKLRSTLDEVVVECVSFVGVDLNVASHSLLRRIAGLNATRAQNIIDWRNSNGPFCNREQIKEVKGIGGKTFEQCAGFVRILPQSCRAHRLQKTETAVEILERCSLSMVKMPYQLKWFVAGKQC</sequence>
<feature type="region of interest" description="Disordered" evidence="1">
    <location>
        <begin position="187"/>
        <end position="217"/>
    </location>
</feature>
<dbReference type="GO" id="GO:0003729">
    <property type="term" value="F:mRNA binding"/>
    <property type="evidence" value="ECO:0007669"/>
    <property type="project" value="TreeGrafter"/>
</dbReference>
<dbReference type="InterPro" id="IPR012337">
    <property type="entry name" value="RNaseH-like_sf"/>
</dbReference>
<dbReference type="GO" id="GO:0003735">
    <property type="term" value="F:structural constituent of ribosome"/>
    <property type="evidence" value="ECO:0007669"/>
    <property type="project" value="TreeGrafter"/>
</dbReference>
<feature type="domain" description="YqgF/RNase H-like" evidence="2">
    <location>
        <begin position="545"/>
        <end position="650"/>
    </location>
</feature>
<dbReference type="EMBL" id="KZ308407">
    <property type="protein sequence ID" value="KAG8229033.1"/>
    <property type="molecule type" value="Genomic_DNA"/>
</dbReference>
<dbReference type="Gene3D" id="1.10.3500.10">
    <property type="entry name" value="Tex N-terminal region-like"/>
    <property type="match status" value="2"/>
</dbReference>
<dbReference type="SUPFAM" id="SSF47781">
    <property type="entry name" value="RuvA domain 2-like"/>
    <property type="match status" value="1"/>
</dbReference>
<dbReference type="Pfam" id="PF22706">
    <property type="entry name" value="Tex_central_region"/>
    <property type="match status" value="1"/>
</dbReference>
<dbReference type="Gene3D" id="1.10.150.310">
    <property type="entry name" value="Tex RuvX-like domain-like"/>
    <property type="match status" value="1"/>
</dbReference>
<feature type="region of interest" description="Disordered" evidence="1">
    <location>
        <begin position="431"/>
        <end position="461"/>
    </location>
</feature>
<keyword evidence="4" id="KW-1185">Reference proteome</keyword>
<feature type="region of interest" description="Disordered" evidence="1">
    <location>
        <begin position="1"/>
        <end position="95"/>
    </location>
</feature>
<evidence type="ECO:0000313" key="3">
    <source>
        <dbReference type="EMBL" id="KAG8229033.1"/>
    </source>
</evidence>
<dbReference type="AlphaFoldDB" id="A0A8K0KAT5"/>
<dbReference type="GO" id="GO:0006412">
    <property type="term" value="P:translation"/>
    <property type="evidence" value="ECO:0007669"/>
    <property type="project" value="TreeGrafter"/>
</dbReference>
<dbReference type="InterPro" id="IPR055179">
    <property type="entry name" value="Tex-like_central_region"/>
</dbReference>
<dbReference type="InterPro" id="IPR032639">
    <property type="entry name" value="Tex_YqgF"/>
</dbReference>
<protein>
    <recommendedName>
        <fullName evidence="2">YqgF/RNase H-like domain-containing protein</fullName>
    </recommendedName>
</protein>
<dbReference type="SUPFAM" id="SSF53098">
    <property type="entry name" value="Ribonuclease H-like"/>
    <property type="match status" value="1"/>
</dbReference>
<comment type="caution">
    <text evidence="3">The sequence shown here is derived from an EMBL/GenBank/DDBJ whole genome shotgun (WGS) entry which is preliminary data.</text>
</comment>
<dbReference type="Gene3D" id="1.10.10.650">
    <property type="entry name" value="RuvA domain 2-like"/>
    <property type="match status" value="1"/>
</dbReference>
<feature type="compositionally biased region" description="Basic residues" evidence="1">
    <location>
        <begin position="56"/>
        <end position="71"/>
    </location>
</feature>
<dbReference type="Pfam" id="PF12836">
    <property type="entry name" value="HHH_3"/>
    <property type="match status" value="1"/>
</dbReference>
<evidence type="ECO:0000256" key="1">
    <source>
        <dbReference type="SAM" id="MobiDB-lite"/>
    </source>
</evidence>
<dbReference type="SMART" id="SM00732">
    <property type="entry name" value="YqgFc"/>
    <property type="match status" value="1"/>
</dbReference>
<feature type="compositionally biased region" description="Acidic residues" evidence="1">
    <location>
        <begin position="9"/>
        <end position="25"/>
    </location>
</feature>
<dbReference type="Pfam" id="PF16921">
    <property type="entry name" value="Tex_YqgF"/>
    <property type="match status" value="1"/>
</dbReference>
<dbReference type="Gene3D" id="3.30.420.140">
    <property type="entry name" value="YqgF/RNase H-like domain"/>
    <property type="match status" value="1"/>
</dbReference>
<dbReference type="InterPro" id="IPR023323">
    <property type="entry name" value="Tex-like_dom_sf"/>
</dbReference>
<dbReference type="InterPro" id="IPR037027">
    <property type="entry name" value="YqgF/RNaseH-like_dom_sf"/>
</dbReference>
<evidence type="ECO:0000313" key="4">
    <source>
        <dbReference type="Proteomes" id="UP000792457"/>
    </source>
</evidence>
<dbReference type="FunFam" id="1.10.10.650:FF:000001">
    <property type="entry name" value="S1 RNA-binding domain 1"/>
    <property type="match status" value="1"/>
</dbReference>
<reference evidence="3" key="2">
    <citation type="submission" date="2017-10" db="EMBL/GenBank/DDBJ databases">
        <title>Ladona fulva Genome sequencing and assembly.</title>
        <authorList>
            <person name="Murali S."/>
            <person name="Richards S."/>
            <person name="Bandaranaike D."/>
            <person name="Bellair M."/>
            <person name="Blankenburg K."/>
            <person name="Chao H."/>
            <person name="Dinh H."/>
            <person name="Doddapaneni H."/>
            <person name="Dugan-Rocha S."/>
            <person name="Elkadiri S."/>
            <person name="Gnanaolivu R."/>
            <person name="Hernandez B."/>
            <person name="Skinner E."/>
            <person name="Javaid M."/>
            <person name="Lee S."/>
            <person name="Li M."/>
            <person name="Ming W."/>
            <person name="Munidasa M."/>
            <person name="Muniz J."/>
            <person name="Nguyen L."/>
            <person name="Hughes D."/>
            <person name="Osuji N."/>
            <person name="Pu L.-L."/>
            <person name="Puazo M."/>
            <person name="Qu C."/>
            <person name="Quiroz J."/>
            <person name="Raj R."/>
            <person name="Weissenberger G."/>
            <person name="Xin Y."/>
            <person name="Zou X."/>
            <person name="Han Y."/>
            <person name="Worley K."/>
            <person name="Muzny D."/>
            <person name="Gibbs R."/>
        </authorList>
    </citation>
    <scope>NUCLEOTIDE SEQUENCE</scope>
    <source>
        <strain evidence="3">Sampled in the wild</strain>
    </source>
</reference>
<reference evidence="3" key="1">
    <citation type="submission" date="2013-04" db="EMBL/GenBank/DDBJ databases">
        <authorList>
            <person name="Qu J."/>
            <person name="Murali S.C."/>
            <person name="Bandaranaike D."/>
            <person name="Bellair M."/>
            <person name="Blankenburg K."/>
            <person name="Chao H."/>
            <person name="Dinh H."/>
            <person name="Doddapaneni H."/>
            <person name="Downs B."/>
            <person name="Dugan-Rocha S."/>
            <person name="Elkadiri S."/>
            <person name="Gnanaolivu R.D."/>
            <person name="Hernandez B."/>
            <person name="Javaid M."/>
            <person name="Jayaseelan J.C."/>
            <person name="Lee S."/>
            <person name="Li M."/>
            <person name="Ming W."/>
            <person name="Munidasa M."/>
            <person name="Muniz J."/>
            <person name="Nguyen L."/>
            <person name="Ongeri F."/>
            <person name="Osuji N."/>
            <person name="Pu L.-L."/>
            <person name="Puazo M."/>
            <person name="Qu C."/>
            <person name="Quiroz J."/>
            <person name="Raj R."/>
            <person name="Weissenberger G."/>
            <person name="Xin Y."/>
            <person name="Zou X."/>
            <person name="Han Y."/>
            <person name="Richards S."/>
            <person name="Worley K."/>
            <person name="Muzny D."/>
            <person name="Gibbs R."/>
        </authorList>
    </citation>
    <scope>NUCLEOTIDE SEQUENCE</scope>
    <source>
        <strain evidence="3">Sampled in the wild</strain>
    </source>
</reference>
<dbReference type="SUPFAM" id="SSF158832">
    <property type="entry name" value="Tex N-terminal region-like"/>
    <property type="match status" value="1"/>
</dbReference>
<dbReference type="InterPro" id="IPR006641">
    <property type="entry name" value="YqgF/RNaseH-like_dom"/>
</dbReference>
<feature type="compositionally biased region" description="Basic residues" evidence="1">
    <location>
        <begin position="434"/>
        <end position="448"/>
    </location>
</feature>
<organism evidence="3 4">
    <name type="scientific">Ladona fulva</name>
    <name type="common">Scarce chaser dragonfly</name>
    <name type="synonym">Libellula fulva</name>
    <dbReference type="NCBI Taxonomy" id="123851"/>
    <lineage>
        <taxon>Eukaryota</taxon>
        <taxon>Metazoa</taxon>
        <taxon>Ecdysozoa</taxon>
        <taxon>Arthropoda</taxon>
        <taxon>Hexapoda</taxon>
        <taxon>Insecta</taxon>
        <taxon>Pterygota</taxon>
        <taxon>Palaeoptera</taxon>
        <taxon>Odonata</taxon>
        <taxon>Epiprocta</taxon>
        <taxon>Anisoptera</taxon>
        <taxon>Libelluloidea</taxon>
        <taxon>Libellulidae</taxon>
        <taxon>Ladona</taxon>
    </lineage>
</organism>
<dbReference type="PANTHER" id="PTHR10724:SF10">
    <property type="entry name" value="S1 RNA-BINDING DOMAIN-CONTAINING PROTEIN 1"/>
    <property type="match status" value="1"/>
</dbReference>
<dbReference type="GO" id="GO:0006139">
    <property type="term" value="P:nucleobase-containing compound metabolic process"/>
    <property type="evidence" value="ECO:0007669"/>
    <property type="project" value="InterPro"/>
</dbReference>
<dbReference type="PANTHER" id="PTHR10724">
    <property type="entry name" value="30S RIBOSOMAL PROTEIN S1"/>
    <property type="match status" value="1"/>
</dbReference>
<dbReference type="Pfam" id="PF09371">
    <property type="entry name" value="Tex_N"/>
    <property type="match status" value="1"/>
</dbReference>
<dbReference type="InterPro" id="IPR023319">
    <property type="entry name" value="Tex-like_HTH_dom_sf"/>
</dbReference>
<dbReference type="Proteomes" id="UP000792457">
    <property type="component" value="Unassembled WGS sequence"/>
</dbReference>
<feature type="compositionally biased region" description="Basic and acidic residues" evidence="1">
    <location>
        <begin position="82"/>
        <end position="92"/>
    </location>
</feature>
<dbReference type="OrthoDB" id="995477at2759"/>
<dbReference type="InterPro" id="IPR018974">
    <property type="entry name" value="Tex-like_N"/>
</dbReference>
<dbReference type="FunFam" id="3.30.420.140:FF:000001">
    <property type="entry name" value="RNA-binding transcriptional accessory protein"/>
    <property type="match status" value="1"/>
</dbReference>
<proteinExistence type="predicted"/>
<dbReference type="InterPro" id="IPR050437">
    <property type="entry name" value="Ribos_protein_bS1-like"/>
</dbReference>
<dbReference type="InterPro" id="IPR010994">
    <property type="entry name" value="RuvA_2-like"/>
</dbReference>
<gene>
    <name evidence="3" type="ORF">J437_LFUL007588</name>
</gene>
<accession>A0A8K0KAT5</accession>
<name>A0A8K0KAT5_LADFU</name>
<evidence type="ECO:0000259" key="2">
    <source>
        <dbReference type="SMART" id="SM00732"/>
    </source>
</evidence>